<dbReference type="PROSITE" id="PS50987">
    <property type="entry name" value="HTH_ARSR_2"/>
    <property type="match status" value="1"/>
</dbReference>
<name>A0ABY8F8E2_9HYPH</name>
<dbReference type="CDD" id="cd00090">
    <property type="entry name" value="HTH_ARSR"/>
    <property type="match status" value="1"/>
</dbReference>
<dbReference type="PRINTS" id="PR00778">
    <property type="entry name" value="HTHARSR"/>
</dbReference>
<dbReference type="InterPro" id="IPR001845">
    <property type="entry name" value="HTH_ArsR_DNA-bd_dom"/>
</dbReference>
<dbReference type="SMART" id="SM00418">
    <property type="entry name" value="HTH_ARSR"/>
    <property type="match status" value="1"/>
</dbReference>
<gene>
    <name evidence="2" type="ORF">K1718_10570</name>
</gene>
<accession>A0ABY8F8E2</accession>
<dbReference type="InterPro" id="IPR036390">
    <property type="entry name" value="WH_DNA-bd_sf"/>
</dbReference>
<dbReference type="PANTHER" id="PTHR38600:SF2">
    <property type="entry name" value="SLL0088 PROTEIN"/>
    <property type="match status" value="1"/>
</dbReference>
<dbReference type="Pfam" id="PF12840">
    <property type="entry name" value="HTH_20"/>
    <property type="match status" value="1"/>
</dbReference>
<sequence>MAIHYQNSLDRAFHALGDGTRREMISMLASRGALSAGELRAPFDAAQPTISKHLKVLENAGLVRREVNGRVHHFHLVADSMRQAEDWISRHRTFWEGALRNLESFVTDGQPELRATDGSDEDTE</sequence>
<dbReference type="SUPFAM" id="SSF46785">
    <property type="entry name" value="Winged helix' DNA-binding domain"/>
    <property type="match status" value="1"/>
</dbReference>
<dbReference type="Gene3D" id="1.10.10.10">
    <property type="entry name" value="Winged helix-like DNA-binding domain superfamily/Winged helix DNA-binding domain"/>
    <property type="match status" value="1"/>
</dbReference>
<dbReference type="InterPro" id="IPR011991">
    <property type="entry name" value="ArsR-like_HTH"/>
</dbReference>
<evidence type="ECO:0000313" key="2">
    <source>
        <dbReference type="EMBL" id="WFE91778.1"/>
    </source>
</evidence>
<dbReference type="NCBIfam" id="NF033788">
    <property type="entry name" value="HTH_metalloreg"/>
    <property type="match status" value="1"/>
</dbReference>
<keyword evidence="3" id="KW-1185">Reference proteome</keyword>
<feature type="domain" description="HTH arsR-type" evidence="1">
    <location>
        <begin position="1"/>
        <end position="96"/>
    </location>
</feature>
<proteinExistence type="predicted"/>
<dbReference type="PANTHER" id="PTHR38600">
    <property type="entry name" value="TRANSCRIPTIONAL REGULATORY PROTEIN"/>
    <property type="match status" value="1"/>
</dbReference>
<reference evidence="2 3" key="1">
    <citation type="submission" date="2023-03" db="EMBL/GenBank/DDBJ databases">
        <title>Roseibium porphyridii sp. nov. and Roseibium rhodosorbium sp. nov. isolated from marine algae, Porphyridium cruentum and Rhodosorus marinus, respectively.</title>
        <authorList>
            <person name="Lee M.W."/>
            <person name="Choi B.J."/>
            <person name="Lee J.K."/>
            <person name="Choi D.G."/>
            <person name="Baek J.H."/>
            <person name="Bayburt H."/>
            <person name="Kim J.M."/>
            <person name="Han D.M."/>
            <person name="Kim K.H."/>
            <person name="Jeon C.O."/>
        </authorList>
    </citation>
    <scope>NUCLEOTIDE SEQUENCE [LARGE SCALE GENOMIC DNA]</scope>
    <source>
        <strain evidence="2 3">KMA01</strain>
    </source>
</reference>
<dbReference type="RefSeq" id="WP_265684374.1">
    <property type="nucleotide sequence ID" value="NZ_CP120863.1"/>
</dbReference>
<organism evidence="2 3">
    <name type="scientific">Roseibium porphyridii</name>
    <dbReference type="NCBI Taxonomy" id="2866279"/>
    <lineage>
        <taxon>Bacteria</taxon>
        <taxon>Pseudomonadati</taxon>
        <taxon>Pseudomonadota</taxon>
        <taxon>Alphaproteobacteria</taxon>
        <taxon>Hyphomicrobiales</taxon>
        <taxon>Stappiaceae</taxon>
        <taxon>Roseibium</taxon>
    </lineage>
</organism>
<dbReference type="InterPro" id="IPR036388">
    <property type="entry name" value="WH-like_DNA-bd_sf"/>
</dbReference>
<evidence type="ECO:0000259" key="1">
    <source>
        <dbReference type="PROSITE" id="PS50987"/>
    </source>
</evidence>
<dbReference type="Proteomes" id="UP001209803">
    <property type="component" value="Chromosome"/>
</dbReference>
<protein>
    <submittedName>
        <fullName evidence="2">Metalloregulator ArsR/SmtB family transcription factor</fullName>
    </submittedName>
</protein>
<dbReference type="EMBL" id="CP120863">
    <property type="protein sequence ID" value="WFE91778.1"/>
    <property type="molecule type" value="Genomic_DNA"/>
</dbReference>
<evidence type="ECO:0000313" key="3">
    <source>
        <dbReference type="Proteomes" id="UP001209803"/>
    </source>
</evidence>